<organism evidence="3 4">
    <name type="scientific">Henriciella barbarensis</name>
    <dbReference type="NCBI Taxonomy" id="86342"/>
    <lineage>
        <taxon>Bacteria</taxon>
        <taxon>Pseudomonadati</taxon>
        <taxon>Pseudomonadota</taxon>
        <taxon>Alphaproteobacteria</taxon>
        <taxon>Hyphomonadales</taxon>
        <taxon>Hyphomonadaceae</taxon>
        <taxon>Henriciella</taxon>
    </lineage>
</organism>
<dbReference type="PIRSF" id="PIRSF031679">
    <property type="entry name" value="Mtase_Alr7345_prd"/>
    <property type="match status" value="1"/>
</dbReference>
<dbReference type="SUPFAM" id="SSF53335">
    <property type="entry name" value="S-adenosyl-L-methionine-dependent methyltransferases"/>
    <property type="match status" value="1"/>
</dbReference>
<dbReference type="Gene3D" id="3.40.50.150">
    <property type="entry name" value="Vaccinia Virus protein VP39"/>
    <property type="match status" value="1"/>
</dbReference>
<dbReference type="RefSeq" id="WP_119379135.1">
    <property type="nucleotide sequence ID" value="NZ_QWGB01000005.1"/>
</dbReference>
<accession>A0A399QXT5</accession>
<evidence type="ECO:0000313" key="3">
    <source>
        <dbReference type="EMBL" id="RIJ23946.1"/>
    </source>
</evidence>
<reference evidence="3 4" key="1">
    <citation type="submission" date="2018-08" db="EMBL/GenBank/DDBJ databases">
        <title>Henriciella mobilis sp. nov., isolated from seawater.</title>
        <authorList>
            <person name="Cheng H."/>
            <person name="Wu Y.-H."/>
            <person name="Xu X.-W."/>
            <person name="Guo L.-L."/>
        </authorList>
    </citation>
    <scope>NUCLEOTIDE SEQUENCE [LARGE SCALE GENOMIC DNA]</scope>
    <source>
        <strain evidence="3 4">CCUG66934</strain>
    </source>
</reference>
<dbReference type="InterPro" id="IPR016980">
    <property type="entry name" value="S-AdoMet-dep_MeTrfase_Alr7345"/>
</dbReference>
<sequence length="322" mass="34946">MNRIFATSLLALTLAACGGGDDAATDETNLEVATPPASGEAENGMDADATQASFTLEDAMEGSWRNPKEIARDEYRNPAETLEFFGIEGDDTVMEIWPGGGWYTNIIAPWLHANGGTFIAAVISPDRSDRAAEALEAYQANYSPFPDLFGELQYTYYDSASGPLGEPESVDAIVTFRNIHNWMGGDHADKFFNDAFAVLKPGGVLGVVEHRLPSALNQDPSAPTGYVHQDYVTRLAEEAGFVFEEASEINANPADTADHPFGVWTLPPVSRTTDREGNTPEGFDAAEYQEIGESDRMTLRFVKPADGETPAEPEMMEDATEE</sequence>
<keyword evidence="4" id="KW-1185">Reference proteome</keyword>
<keyword evidence="2" id="KW-0732">Signal</keyword>
<proteinExistence type="predicted"/>
<feature type="chain" id="PRO_5017259396" evidence="2">
    <location>
        <begin position="24"/>
        <end position="322"/>
    </location>
</feature>
<evidence type="ECO:0000256" key="1">
    <source>
        <dbReference type="SAM" id="MobiDB-lite"/>
    </source>
</evidence>
<evidence type="ECO:0000256" key="2">
    <source>
        <dbReference type="SAM" id="SignalP"/>
    </source>
</evidence>
<dbReference type="EMBL" id="QWGB01000005">
    <property type="protein sequence ID" value="RIJ23946.1"/>
    <property type="molecule type" value="Genomic_DNA"/>
</dbReference>
<gene>
    <name evidence="3" type="ORF">D1224_06770</name>
</gene>
<feature type="region of interest" description="Disordered" evidence="1">
    <location>
        <begin position="270"/>
        <end position="300"/>
    </location>
</feature>
<dbReference type="Proteomes" id="UP000265431">
    <property type="component" value="Unassembled WGS sequence"/>
</dbReference>
<dbReference type="AlphaFoldDB" id="A0A399QXT5"/>
<dbReference type="GO" id="GO:0032259">
    <property type="term" value="P:methylation"/>
    <property type="evidence" value="ECO:0007669"/>
    <property type="project" value="UniProtKB-KW"/>
</dbReference>
<name>A0A399QXT5_9PROT</name>
<keyword evidence="3" id="KW-0808">Transferase</keyword>
<comment type="caution">
    <text evidence="3">The sequence shown here is derived from an EMBL/GenBank/DDBJ whole genome shotgun (WGS) entry which is preliminary data.</text>
</comment>
<dbReference type="InterPro" id="IPR029063">
    <property type="entry name" value="SAM-dependent_MTases_sf"/>
</dbReference>
<keyword evidence="3" id="KW-0489">Methyltransferase</keyword>
<protein>
    <submittedName>
        <fullName evidence="3">Methyltransferase domain-containing protein</fullName>
    </submittedName>
</protein>
<dbReference type="PROSITE" id="PS51257">
    <property type="entry name" value="PROKAR_LIPOPROTEIN"/>
    <property type="match status" value="1"/>
</dbReference>
<evidence type="ECO:0000313" key="4">
    <source>
        <dbReference type="Proteomes" id="UP000265431"/>
    </source>
</evidence>
<dbReference type="OrthoDB" id="9801692at2"/>
<feature type="signal peptide" evidence="2">
    <location>
        <begin position="1"/>
        <end position="23"/>
    </location>
</feature>
<dbReference type="GO" id="GO:0008168">
    <property type="term" value="F:methyltransferase activity"/>
    <property type="evidence" value="ECO:0007669"/>
    <property type="project" value="UniProtKB-KW"/>
</dbReference>